<accession>A0A0F9GW38</accession>
<dbReference type="InterPro" id="IPR003781">
    <property type="entry name" value="CoA-bd"/>
</dbReference>
<dbReference type="InterPro" id="IPR022876">
    <property type="entry name" value="Tscrpt_rep_Rex"/>
</dbReference>
<dbReference type="NCBIfam" id="NF003996">
    <property type="entry name" value="PRK05472.2-5"/>
    <property type="match status" value="1"/>
</dbReference>
<dbReference type="GO" id="GO:0051775">
    <property type="term" value="P:response to redox state"/>
    <property type="evidence" value="ECO:0007669"/>
    <property type="project" value="InterPro"/>
</dbReference>
<dbReference type="NCBIfam" id="NF003989">
    <property type="entry name" value="PRK05472.1-3"/>
    <property type="match status" value="1"/>
</dbReference>
<dbReference type="NCBIfam" id="NF003992">
    <property type="entry name" value="PRK05472.2-1"/>
    <property type="match status" value="1"/>
</dbReference>
<comment type="caution">
    <text evidence="8">The sequence shown here is derived from an EMBL/GenBank/DDBJ whole genome shotgun (WGS) entry which is preliminary data.</text>
</comment>
<dbReference type="SMART" id="SM00881">
    <property type="entry name" value="CoA_binding"/>
    <property type="match status" value="1"/>
</dbReference>
<dbReference type="PANTHER" id="PTHR35786">
    <property type="entry name" value="REDOX-SENSING TRANSCRIPTIONAL REPRESSOR REX"/>
    <property type="match status" value="1"/>
</dbReference>
<dbReference type="Gene3D" id="3.40.50.720">
    <property type="entry name" value="NAD(P)-binding Rossmann-like Domain"/>
    <property type="match status" value="1"/>
</dbReference>
<dbReference type="GO" id="GO:0045892">
    <property type="term" value="P:negative regulation of DNA-templated transcription"/>
    <property type="evidence" value="ECO:0007669"/>
    <property type="project" value="InterPro"/>
</dbReference>
<dbReference type="NCBIfam" id="NF003994">
    <property type="entry name" value="PRK05472.2-3"/>
    <property type="match status" value="1"/>
</dbReference>
<dbReference type="SUPFAM" id="SSF46785">
    <property type="entry name" value="Winged helix' DNA-binding domain"/>
    <property type="match status" value="1"/>
</dbReference>
<dbReference type="InterPro" id="IPR036291">
    <property type="entry name" value="NAD(P)-bd_dom_sf"/>
</dbReference>
<keyword evidence="3" id="KW-0805">Transcription regulation</keyword>
<dbReference type="Pfam" id="PF06971">
    <property type="entry name" value="Put_DNA-bind_N"/>
    <property type="match status" value="1"/>
</dbReference>
<evidence type="ECO:0000256" key="5">
    <source>
        <dbReference type="ARBA" id="ARBA00023125"/>
    </source>
</evidence>
<keyword evidence="1" id="KW-0963">Cytoplasm</keyword>
<dbReference type="SUPFAM" id="SSF51735">
    <property type="entry name" value="NAD(P)-binding Rossmann-fold domains"/>
    <property type="match status" value="1"/>
</dbReference>
<dbReference type="InterPro" id="IPR036388">
    <property type="entry name" value="WH-like_DNA-bd_sf"/>
</dbReference>
<dbReference type="NCBIfam" id="NF003995">
    <property type="entry name" value="PRK05472.2-4"/>
    <property type="match status" value="1"/>
</dbReference>
<dbReference type="InterPro" id="IPR009718">
    <property type="entry name" value="Rex_DNA-bd_C_dom"/>
</dbReference>
<dbReference type="HAMAP" id="MF_01131">
    <property type="entry name" value="Rex"/>
    <property type="match status" value="1"/>
</dbReference>
<dbReference type="Gene3D" id="1.10.10.10">
    <property type="entry name" value="Winged helix-like DNA-binding domain superfamily/Winged helix DNA-binding domain"/>
    <property type="match status" value="1"/>
</dbReference>
<dbReference type="Pfam" id="PF02629">
    <property type="entry name" value="CoA_binding"/>
    <property type="match status" value="1"/>
</dbReference>
<proteinExistence type="inferred from homology"/>
<evidence type="ECO:0000256" key="3">
    <source>
        <dbReference type="ARBA" id="ARBA00023015"/>
    </source>
</evidence>
<keyword evidence="2" id="KW-0678">Repressor</keyword>
<evidence type="ECO:0000256" key="4">
    <source>
        <dbReference type="ARBA" id="ARBA00023027"/>
    </source>
</evidence>
<dbReference type="AlphaFoldDB" id="A0A0F9GW38"/>
<feature type="domain" description="CoA-binding" evidence="7">
    <location>
        <begin position="80"/>
        <end position="181"/>
    </location>
</feature>
<keyword evidence="5" id="KW-0238">DNA-binding</keyword>
<dbReference type="InterPro" id="IPR058236">
    <property type="entry name" value="Rex_actinobacterial-type"/>
</dbReference>
<reference evidence="8" key="1">
    <citation type="journal article" date="2015" name="Nature">
        <title>Complex archaea that bridge the gap between prokaryotes and eukaryotes.</title>
        <authorList>
            <person name="Spang A."/>
            <person name="Saw J.H."/>
            <person name="Jorgensen S.L."/>
            <person name="Zaremba-Niedzwiedzka K."/>
            <person name="Martijn J."/>
            <person name="Lind A.E."/>
            <person name="van Eijk R."/>
            <person name="Schleper C."/>
            <person name="Guy L."/>
            <person name="Ettema T.J."/>
        </authorList>
    </citation>
    <scope>NUCLEOTIDE SEQUENCE</scope>
</reference>
<dbReference type="GO" id="GO:0003677">
    <property type="term" value="F:DNA binding"/>
    <property type="evidence" value="ECO:0007669"/>
    <property type="project" value="UniProtKB-KW"/>
</dbReference>
<protein>
    <recommendedName>
        <fullName evidence="7">CoA-binding domain-containing protein</fullName>
    </recommendedName>
</protein>
<evidence type="ECO:0000256" key="2">
    <source>
        <dbReference type="ARBA" id="ARBA00022491"/>
    </source>
</evidence>
<dbReference type="PANTHER" id="PTHR35786:SF1">
    <property type="entry name" value="REDOX-SENSING TRANSCRIPTIONAL REPRESSOR REX 1"/>
    <property type="match status" value="1"/>
</dbReference>
<dbReference type="EMBL" id="LAZR01024907">
    <property type="protein sequence ID" value="KKL73605.1"/>
    <property type="molecule type" value="Genomic_DNA"/>
</dbReference>
<keyword evidence="6" id="KW-0804">Transcription</keyword>
<evidence type="ECO:0000256" key="1">
    <source>
        <dbReference type="ARBA" id="ARBA00022490"/>
    </source>
</evidence>
<name>A0A0F9GW38_9ZZZZ</name>
<evidence type="ECO:0000313" key="8">
    <source>
        <dbReference type="EMBL" id="KKL73605.1"/>
    </source>
</evidence>
<keyword evidence="4" id="KW-0520">NAD</keyword>
<dbReference type="InterPro" id="IPR036390">
    <property type="entry name" value="WH_DNA-bd_sf"/>
</dbReference>
<evidence type="ECO:0000256" key="6">
    <source>
        <dbReference type="ARBA" id="ARBA00023163"/>
    </source>
</evidence>
<evidence type="ECO:0000259" key="7">
    <source>
        <dbReference type="SMART" id="SM00881"/>
    </source>
</evidence>
<gene>
    <name evidence="8" type="ORF">LCGC14_2073220</name>
</gene>
<dbReference type="NCBIfam" id="NF003993">
    <property type="entry name" value="PRK05472.2-2"/>
    <property type="match status" value="1"/>
</dbReference>
<sequence>MSWRKRIAQTVVPRLSTYNRVLDKLDREGVEIISSDGLGEKTGYNATQIRKDLSFFGEFGQVGRGYYVKELRDAISQILGLDRTWKVALVGAGNLGSALLAYPGFRERGFKIVAVFDNDLRKIGKKWEDVVLHDISEIAEKAKEKEIQIGIIAVPAEAAQQVANMLISSGIRAILNFAPVRIVVPEDVELRSAELSSELECLSYFLTNEKTVRNEPLGKEKATSGEEEIK</sequence>
<organism evidence="8">
    <name type="scientific">marine sediment metagenome</name>
    <dbReference type="NCBI Taxonomy" id="412755"/>
    <lineage>
        <taxon>unclassified sequences</taxon>
        <taxon>metagenomes</taxon>
        <taxon>ecological metagenomes</taxon>
    </lineage>
</organism>